<proteinExistence type="predicted"/>
<dbReference type="OrthoDB" id="5198803at2"/>
<reference evidence="2 3" key="1">
    <citation type="submission" date="2016-10" db="EMBL/GenBank/DDBJ databases">
        <authorList>
            <person name="de Groot N.N."/>
        </authorList>
    </citation>
    <scope>NUCLEOTIDE SEQUENCE [LARGE SCALE GENOMIC DNA]</scope>
    <source>
        <strain evidence="2 3">CPCC 201259</strain>
    </source>
</reference>
<evidence type="ECO:0008006" key="5">
    <source>
        <dbReference type="Google" id="ProtNLM"/>
    </source>
</evidence>
<gene>
    <name evidence="1" type="ORF">ATL45_4716</name>
    <name evidence="2" type="ORF">SAMN05421805_102247</name>
</gene>
<sequence length="483" mass="53600">MTRLFDRVLAHGSRISLYDLLEAYAHVLERKEDKVAAREHAERLQNPALIQFAKAVRPQGSGVRTDVWKQATVVSADNVVRYLAQHRLGEGDLRAMLANIAVVPAYEHMFVEARCVGPGMLAGASAFGWFVMCEEHADGGWQMTAALTLEWSKGHPIGPIAVLHWRLDERGRYVADETREPLQQAQFPESPEHPGVLSDLCESFLSMADGAAGALLMTLGMMHCKNVQTDTIQPEVKQSQRHQRRHGQPLTRYHVIDVHPVTRTLDTEGHAKRDGIGVAFHRCRGHFKTFRPDAPLFGKLTGQYWWNAHQRGDHRNGTTKTAYRVHPPADDHVGVVYEGRLAELLPSYGAAEEGSLDRSANAKAAHDAVQDQLAAALTEAGFTPLRPAPHEPQYDLAWQHGNELWIAEVKSTTASNEVRQVRAAIGQVLHYRSELANAGRTVRMVIATEHPVNDRALIEACRTTDIALTSPAEFNQLIQAQAS</sequence>
<evidence type="ECO:0000313" key="4">
    <source>
        <dbReference type="Proteomes" id="UP000270697"/>
    </source>
</evidence>
<dbReference type="Proteomes" id="UP000270697">
    <property type="component" value="Unassembled WGS sequence"/>
</dbReference>
<dbReference type="EMBL" id="FOUP01000002">
    <property type="protein sequence ID" value="SFN01554.1"/>
    <property type="molecule type" value="Genomic_DNA"/>
</dbReference>
<dbReference type="AlphaFoldDB" id="A0A1I4VJX7"/>
<evidence type="ECO:0000313" key="1">
    <source>
        <dbReference type="EMBL" id="RKT86351.1"/>
    </source>
</evidence>
<evidence type="ECO:0000313" key="3">
    <source>
        <dbReference type="Proteomes" id="UP000199398"/>
    </source>
</evidence>
<dbReference type="EMBL" id="RBXX01000002">
    <property type="protein sequence ID" value="RKT86351.1"/>
    <property type="molecule type" value="Genomic_DNA"/>
</dbReference>
<organism evidence="2 3">
    <name type="scientific">Saccharopolyspora antimicrobica</name>
    <dbReference type="NCBI Taxonomy" id="455193"/>
    <lineage>
        <taxon>Bacteria</taxon>
        <taxon>Bacillati</taxon>
        <taxon>Actinomycetota</taxon>
        <taxon>Actinomycetes</taxon>
        <taxon>Pseudonocardiales</taxon>
        <taxon>Pseudonocardiaceae</taxon>
        <taxon>Saccharopolyspora</taxon>
    </lineage>
</organism>
<dbReference type="Proteomes" id="UP000199398">
    <property type="component" value="Unassembled WGS sequence"/>
</dbReference>
<evidence type="ECO:0000313" key="2">
    <source>
        <dbReference type="EMBL" id="SFN01554.1"/>
    </source>
</evidence>
<name>A0A1I4VJX7_9PSEU</name>
<dbReference type="RefSeq" id="WP_143121577.1">
    <property type="nucleotide sequence ID" value="NZ_FOUP01000002.1"/>
</dbReference>
<keyword evidence="4" id="KW-1185">Reference proteome</keyword>
<accession>A0A1I4VJX7</accession>
<reference evidence="1 4" key="2">
    <citation type="submission" date="2018-10" db="EMBL/GenBank/DDBJ databases">
        <title>Sequencing the genomes of 1000 actinobacteria strains.</title>
        <authorList>
            <person name="Klenk H.-P."/>
        </authorList>
    </citation>
    <scope>NUCLEOTIDE SEQUENCE [LARGE SCALE GENOMIC DNA]</scope>
    <source>
        <strain evidence="1 4">DSM 45119</strain>
    </source>
</reference>
<protein>
    <recommendedName>
        <fullName evidence="5">Restriction endonuclease</fullName>
    </recommendedName>
</protein>